<dbReference type="PROSITE" id="PS50234">
    <property type="entry name" value="VWFA"/>
    <property type="match status" value="2"/>
</dbReference>
<evidence type="ECO:0000256" key="2">
    <source>
        <dbReference type="SAM" id="SignalP"/>
    </source>
</evidence>
<reference evidence="5" key="1">
    <citation type="submission" date="2022-11" db="UniProtKB">
        <authorList>
            <consortium name="WormBaseParasite"/>
        </authorList>
    </citation>
    <scope>IDENTIFICATION</scope>
</reference>
<evidence type="ECO:0000313" key="5">
    <source>
        <dbReference type="WBParaSite" id="ACRNAN_scaffold497.g30227.t1"/>
    </source>
</evidence>
<dbReference type="SMART" id="SM00327">
    <property type="entry name" value="VWA"/>
    <property type="match status" value="2"/>
</dbReference>
<dbReference type="InterPro" id="IPR002035">
    <property type="entry name" value="VWF_A"/>
</dbReference>
<evidence type="ECO:0000256" key="1">
    <source>
        <dbReference type="SAM" id="MobiDB-lite"/>
    </source>
</evidence>
<feature type="compositionally biased region" description="Polar residues" evidence="1">
    <location>
        <begin position="256"/>
        <end position="273"/>
    </location>
</feature>
<feature type="signal peptide" evidence="2">
    <location>
        <begin position="1"/>
        <end position="15"/>
    </location>
</feature>
<feature type="domain" description="VWFA" evidence="3">
    <location>
        <begin position="581"/>
        <end position="723"/>
    </location>
</feature>
<dbReference type="CDD" id="cd01450">
    <property type="entry name" value="vWFA_subfamily_ECM"/>
    <property type="match status" value="1"/>
</dbReference>
<dbReference type="CDD" id="cd00037">
    <property type="entry name" value="CLECT"/>
    <property type="match status" value="1"/>
</dbReference>
<name>A0A914E0K1_9BILA</name>
<feature type="compositionally biased region" description="Low complexity" evidence="1">
    <location>
        <begin position="294"/>
        <end position="306"/>
    </location>
</feature>
<feature type="compositionally biased region" description="Low complexity" evidence="1">
    <location>
        <begin position="419"/>
        <end position="430"/>
    </location>
</feature>
<proteinExistence type="predicted"/>
<dbReference type="Proteomes" id="UP000887540">
    <property type="component" value="Unplaced"/>
</dbReference>
<feature type="region of interest" description="Disordered" evidence="1">
    <location>
        <begin position="288"/>
        <end position="325"/>
    </location>
</feature>
<feature type="compositionally biased region" description="Polar residues" evidence="1">
    <location>
        <begin position="431"/>
        <end position="448"/>
    </location>
</feature>
<keyword evidence="2" id="KW-0732">Signal</keyword>
<keyword evidence="4" id="KW-1185">Reference proteome</keyword>
<accession>A0A914E0K1</accession>
<dbReference type="PANTHER" id="PTHR31024">
    <property type="entry name" value="C-TYPE LECTIN"/>
    <property type="match status" value="1"/>
</dbReference>
<feature type="domain" description="VWFA" evidence="3">
    <location>
        <begin position="780"/>
        <end position="955"/>
    </location>
</feature>
<dbReference type="Pfam" id="PF00092">
    <property type="entry name" value="VWA"/>
    <property type="match status" value="2"/>
</dbReference>
<feature type="chain" id="PRO_5038057203" evidence="2">
    <location>
        <begin position="16"/>
        <end position="1027"/>
    </location>
</feature>
<organism evidence="4 5">
    <name type="scientific">Acrobeloides nanus</name>
    <dbReference type="NCBI Taxonomy" id="290746"/>
    <lineage>
        <taxon>Eukaryota</taxon>
        <taxon>Metazoa</taxon>
        <taxon>Ecdysozoa</taxon>
        <taxon>Nematoda</taxon>
        <taxon>Chromadorea</taxon>
        <taxon>Rhabditida</taxon>
        <taxon>Tylenchina</taxon>
        <taxon>Cephalobomorpha</taxon>
        <taxon>Cephaloboidea</taxon>
        <taxon>Cephalobidae</taxon>
        <taxon>Acrobeloides</taxon>
    </lineage>
</organism>
<feature type="region of interest" description="Disordered" evidence="1">
    <location>
        <begin position="417"/>
        <end position="448"/>
    </location>
</feature>
<feature type="region of interest" description="Disordered" evidence="1">
    <location>
        <begin position="21"/>
        <end position="50"/>
    </location>
</feature>
<dbReference type="WBParaSite" id="ACRNAN_scaffold497.g30227.t1">
    <property type="protein sequence ID" value="ACRNAN_scaffold497.g30227.t1"/>
    <property type="gene ID" value="ACRNAN_scaffold497.g30227"/>
</dbReference>
<dbReference type="AlphaFoldDB" id="A0A914E0K1"/>
<dbReference type="SUPFAM" id="SSF53300">
    <property type="entry name" value="vWA-like"/>
    <property type="match status" value="2"/>
</dbReference>
<dbReference type="InterPro" id="IPR036465">
    <property type="entry name" value="vWFA_dom_sf"/>
</dbReference>
<feature type="compositionally biased region" description="Polar residues" evidence="1">
    <location>
        <begin position="28"/>
        <end position="46"/>
    </location>
</feature>
<protein>
    <submittedName>
        <fullName evidence="5">VWFA domain-containing protein</fullName>
    </submittedName>
</protein>
<evidence type="ECO:0000259" key="3">
    <source>
        <dbReference type="PROSITE" id="PS50234"/>
    </source>
</evidence>
<sequence length="1027" mass="113165">MIKVLLFLFFGKALCQTTLTPTSSQTPYFQNNPTTSSPQDYDQTDVSNSQYNNQNSQQQLLNSNQNNQQSSQYPGQGYQQQYGNQVNQEQYGNQVNQQQFPSEYNQNQISNGAQDQYSASGNQQSILSDFGPTVSPDSQNFVVMNPNARFLPENLYDQYVTAYNQQRFYNPTIPTTTQPPILSNSQQNQVNYQNILNQPQSSTPLYTNNIYGYDYRSNPNQQYTYIGNNQQYQPPVITRYQPPQGSPFGRKRRSVTKTQKGNSTENDGNSTDTAPIVVFAFVENASFEPEADNSTENSNESNFSTEVDSTNTPPNTARWMDQPSAQTRKKRLNGIGTFTLQEPMYDPATNAAYQASHGGGAGGQYQGQPFYNPPSQNYQYNPSGSSGIQLYSGTNMYYPYLTNVDYPSGPPTANYYQYSLSGQNPGSSSSVQYNPPTSNLGSSSTYNAPQYNYPNPQVYAGAPVVNPNSPNYQQVLQQDQQALQAYQDPNCSGQDPYWCAQYVQDFLNGLVQYDQTPQQAACQQLVSSLQFSDNRCCQAVRANGSSPQNIETSNVEIPNVEIPNVETPNGETINCTTGSVDIVFVNDQSGSVGFGNFGTAVDSIINFVQKLKIGPRDSHVGLVFYDAMSKVIIGLGTYEEKEALVEAIDHSAILYSGGGTNISAGMYAATFEVFGGNGDRPDIPNVMIIMTDGQDKSNVTQQHDTDFGDITKILGQVCKAIAVKVAPPEPTTTTTTTLAPTMPMLAFDLRSENREEDAVPAESNAFATPCAHNISNAWLDIVIVLDVTAAMGTEDLSTFGYMIYGLLMKTNPDLSNNHSSRVAFIVYNSAATIISGFTDIQSLRPILFSVEQYHSSDTVENIRAGLRAANELIKTQKSYRRPVVILAAASFNKSPDSNPTVVARQMNESGIFIMTINFQPSEGTIIEGLRSISRPNMAFSSVNMETLGADLQYGLTTANCICPEGKNQYYALQFQTWDDDRVEYYADCFYPSKNPLFTGLASESCKAHGGVLVKITSKAQFEFIQSM</sequence>
<dbReference type="PANTHER" id="PTHR31024:SF3">
    <property type="entry name" value="C-TYPE LECTIN-RELATED"/>
    <property type="match status" value="1"/>
</dbReference>
<feature type="region of interest" description="Disordered" evidence="1">
    <location>
        <begin position="238"/>
        <end position="273"/>
    </location>
</feature>
<dbReference type="Gene3D" id="3.40.50.410">
    <property type="entry name" value="von Willebrand factor, type A domain"/>
    <property type="match status" value="2"/>
</dbReference>
<evidence type="ECO:0000313" key="4">
    <source>
        <dbReference type="Proteomes" id="UP000887540"/>
    </source>
</evidence>